<protein>
    <submittedName>
        <fullName evidence="2">Regulatory protein</fullName>
    </submittedName>
</protein>
<evidence type="ECO:0000259" key="1">
    <source>
        <dbReference type="Pfam" id="PF04149"/>
    </source>
</evidence>
<sequence length="68" mass="7184">MKHTFELGTAAWRKSSYSDGGDNNCVEVADGCPGLVPVRDSKVPDGPVLVFGAVSWSSFVTGLGARQR</sequence>
<feature type="domain" description="DUF397" evidence="1">
    <location>
        <begin position="10"/>
        <end position="63"/>
    </location>
</feature>
<dbReference type="InterPro" id="IPR007278">
    <property type="entry name" value="DUF397"/>
</dbReference>
<proteinExistence type="predicted"/>
<dbReference type="AlphaFoldDB" id="D5ZT93"/>
<evidence type="ECO:0000313" key="2">
    <source>
        <dbReference type="EMBL" id="EFE68606.2"/>
    </source>
</evidence>
<dbReference type="EMBL" id="DS999641">
    <property type="protein sequence ID" value="EFE68606.2"/>
    <property type="molecule type" value="Genomic_DNA"/>
</dbReference>
<dbReference type="RefSeq" id="WP_004986389.1">
    <property type="nucleotide sequence ID" value="NZ_DS999641.1"/>
</dbReference>
<name>D5ZT93_STRV1</name>
<evidence type="ECO:0000313" key="3">
    <source>
        <dbReference type="Proteomes" id="UP000003824"/>
    </source>
</evidence>
<dbReference type="Pfam" id="PF04149">
    <property type="entry name" value="DUF397"/>
    <property type="match status" value="1"/>
</dbReference>
<reference evidence="3" key="1">
    <citation type="submission" date="2008-12" db="EMBL/GenBank/DDBJ databases">
        <title>Annotation of Streptomyces ghanaensis ATCC 14672.</title>
        <authorList>
            <consortium name="The Broad Institute Genome Sequencing Platform"/>
            <consortium name="Broad Institute Microbial Sequencing Center"/>
            <person name="Fischbach M."/>
            <person name="Ward D."/>
            <person name="Young S."/>
            <person name="Kodira C.D."/>
            <person name="Zeng Q."/>
            <person name="Koehrsen M."/>
            <person name="Godfrey P."/>
            <person name="Alvarado L."/>
            <person name="Berlin A.M."/>
            <person name="Borenstein D."/>
            <person name="Chen Z."/>
            <person name="Engels R."/>
            <person name="Freedman E."/>
            <person name="Gellesch M."/>
            <person name="Goldberg J."/>
            <person name="Griggs A."/>
            <person name="Gujja S."/>
            <person name="Heiman D.I."/>
            <person name="Hepburn T.A."/>
            <person name="Howarth C."/>
            <person name="Jen D."/>
            <person name="Larson L."/>
            <person name="Lewis B."/>
            <person name="Mehta T."/>
            <person name="Park D."/>
            <person name="Pearson M."/>
            <person name="Roberts A."/>
            <person name="Saif S."/>
            <person name="Shea T.D."/>
            <person name="Shenoy N."/>
            <person name="Sisk P."/>
            <person name="Stolte C."/>
            <person name="Sykes S.N."/>
            <person name="Walk T."/>
            <person name="White J."/>
            <person name="Yandava C."/>
            <person name="Straight P."/>
            <person name="Clardy J."/>
            <person name="Hung D."/>
            <person name="Kolter R."/>
            <person name="Mekalanos J."/>
            <person name="Walker S."/>
            <person name="Walsh C.T."/>
            <person name="Wieland B.L.C."/>
            <person name="Ilzarbe M."/>
            <person name="Galagan J."/>
            <person name="Nusbaum C."/>
            <person name="Birren B."/>
        </authorList>
    </citation>
    <scope>NUCLEOTIDE SEQUENCE [LARGE SCALE GENOMIC DNA]</scope>
    <source>
        <strain evidence="3">ATCC 14672 / DSM 40746 / JCM 4963 / KCTC 9882 / NRRL B-12104 / FH 1290</strain>
    </source>
</reference>
<accession>D5ZT93</accession>
<gene>
    <name evidence="2" type="ORF">SSFG_03850</name>
</gene>
<dbReference type="Proteomes" id="UP000003824">
    <property type="component" value="Unassembled WGS sequence"/>
</dbReference>
<organism evidence="2 3">
    <name type="scientific">Streptomyces viridosporus (strain ATCC 14672 / DSM 40746 / JCM 4963 / KCTC 9882 / NRRL B-12104 / FH 1290)</name>
    <name type="common">Streptomyces ghanaensis</name>
    <dbReference type="NCBI Taxonomy" id="566461"/>
    <lineage>
        <taxon>Bacteria</taxon>
        <taxon>Bacillati</taxon>
        <taxon>Actinomycetota</taxon>
        <taxon>Actinomycetes</taxon>
        <taxon>Kitasatosporales</taxon>
        <taxon>Streptomycetaceae</taxon>
        <taxon>Streptomyces</taxon>
    </lineage>
</organism>